<feature type="transmembrane region" description="Helical" evidence="3">
    <location>
        <begin position="1191"/>
        <end position="1210"/>
    </location>
</feature>
<feature type="chain" id="PRO_5030987954" evidence="4">
    <location>
        <begin position="34"/>
        <end position="1225"/>
    </location>
</feature>
<keyword evidence="3" id="KW-0472">Membrane</keyword>
<evidence type="ECO:0000256" key="2">
    <source>
        <dbReference type="SAM" id="MobiDB-lite"/>
    </source>
</evidence>
<keyword evidence="3" id="KW-1133">Transmembrane helix</keyword>
<keyword evidence="4" id="KW-0732">Signal</keyword>
<keyword evidence="1" id="KW-0175">Coiled coil</keyword>
<feature type="coiled-coil region" evidence="1">
    <location>
        <begin position="959"/>
        <end position="1000"/>
    </location>
</feature>
<proteinExistence type="predicted"/>
<evidence type="ECO:0000256" key="1">
    <source>
        <dbReference type="SAM" id="Coils"/>
    </source>
</evidence>
<evidence type="ECO:0000313" key="5">
    <source>
        <dbReference type="EMBL" id="MBB1086188.1"/>
    </source>
</evidence>
<name>A0A7W3TZJ0_9LACO</name>
<comment type="caution">
    <text evidence="5">The sequence shown here is derived from an EMBL/GenBank/DDBJ whole genome shotgun (WGS) entry which is preliminary data.</text>
</comment>
<dbReference type="NCBIfam" id="TIGR04320">
    <property type="entry name" value="Surf_Exclu_PgrA"/>
    <property type="match status" value="1"/>
</dbReference>
<sequence length="1225" mass="130812">MKSRKRISKKVLVGTVAMTGATLFGASTLNAQADTIQQNVKNNDTNINPQTPQQAAQQRVDNAQQQVTTQQGVVSSGVLTVNRAQNVVNSDQAAVSAQQSVVNSATAEASSASVAVDNAITSVAQNQSNVRIASNAVTAANSAVSAQQEVVNGNSAQVDNDHNAINSAFALQSSAEARLSDYLVASQAAATSAFNFALANAQEAVNDQQQAVSVASKAVTAAQDAVQAQQNAVSIAQQTASEAAQQVAKDASAVAAAQQHLTTLKNNNDDVTATAQLQSTISQLQRQLANDKRAAQNAQQLFESAQQNFNHATATQKAAEERISQARVALAGAQQAVANAKANAAAAQQRVAQARADALKALETYNNYKNDNGVPTIQTPSDIVQQYENYLNNGRHNDSQIKADCAEGLALNGADPKKGLMVANWTTTDNGETWQPTMRTNYQATAQDEAETVNPRNMTVAQQTEITKFAAQIVNDFRESFQSTAAGAVHSYGKVKVSPYATELGNQVVASAYNNSGWNKLNNASGSPHNETGLITAANEAGLKTGFVGENLSSGLLLDPAAVKINQKMTMAEVKQSIYASILAMIYQDVEVNDGDNLHYGFGGHTEAFLNDPKGMNAISNFDNGNQYMTVTIDKDGWVHYNFFDDGQSSQAMKDKLAQGAITPENTTTSKITIAHSAYLQKKAAVTTAQTAATAAQNGVTIAQSNLADAQSAVDVAVNTQQKAANELLNQKKIMANAQVAVDIATNNISSLQAKLDKAQADLNAINGSVQDKARQLAQAEVDLNTAQQKLNSSKNVQSSRNIAVQDANAKLGKLQQIVQDKQNELQHAQNELQNKKNEYSQLNSQIRLARIFGTSLNAVSPRINYEKAITNAKKAVADAQQKLIDDTRIYQASQVKFQELVAKASQLQTIYQATLSNAKKSDAVQNNASVKKAKAALHAAQLKIQVENGKLTQLKGTLSTDETKLDQANGNLTKAQEKLNNCQNELKRAQITLDGLNHSYVPIKALNQETVSEEKVAADTTTSEAGSEVISQIEEVKNNTEITTSESANKTLPTNSQKINEVAEVSQDKPTEQFRTNEVQNPGSLNRASEEASIKSEIAAQIAARNAHAANDNMMVDFDDPYDNYYDQQQEAASIPSAPLEGYTRQLGALKNDGMINTKLEAAIKSGQIKLPSNNTKSEKQQPRVNKDGLTAMTVVAAGAALATGASLNKKRKKQVAKKLADNR</sequence>
<gene>
    <name evidence="5" type="ORF">H5R63_05225</name>
</gene>
<dbReference type="Proteomes" id="UP000518255">
    <property type="component" value="Unassembled WGS sequence"/>
</dbReference>
<dbReference type="AlphaFoldDB" id="A0A7W3TZJ0"/>
<feature type="compositionally biased region" description="Polar residues" evidence="2">
    <location>
        <begin position="1074"/>
        <end position="1088"/>
    </location>
</feature>
<accession>A0A7W3TZJ0</accession>
<keyword evidence="3" id="KW-0812">Transmembrane</keyword>
<feature type="region of interest" description="Disordered" evidence="2">
    <location>
        <begin position="1065"/>
        <end position="1090"/>
    </location>
</feature>
<dbReference type="InterPro" id="IPR027607">
    <property type="entry name" value="Surf_Exclu_SEC10/PgrA"/>
</dbReference>
<organism evidence="5 6">
    <name type="scientific">Limosilactobacillus fastidiosus</name>
    <dbReference type="NCBI Taxonomy" id="2759855"/>
    <lineage>
        <taxon>Bacteria</taxon>
        <taxon>Bacillati</taxon>
        <taxon>Bacillota</taxon>
        <taxon>Bacilli</taxon>
        <taxon>Lactobacillales</taxon>
        <taxon>Lactobacillaceae</taxon>
        <taxon>Limosilactobacillus</taxon>
    </lineage>
</organism>
<protein>
    <submittedName>
        <fullName evidence="5">SEC10/PgrA surface exclusion domain-containing protein</fullName>
    </submittedName>
</protein>
<dbReference type="EMBL" id="JACIUY010000052">
    <property type="protein sequence ID" value="MBB1086188.1"/>
    <property type="molecule type" value="Genomic_DNA"/>
</dbReference>
<feature type="signal peptide" evidence="4">
    <location>
        <begin position="1"/>
        <end position="33"/>
    </location>
</feature>
<feature type="coiled-coil region" evidence="1">
    <location>
        <begin position="735"/>
        <end position="883"/>
    </location>
</feature>
<evidence type="ECO:0000256" key="4">
    <source>
        <dbReference type="SAM" id="SignalP"/>
    </source>
</evidence>
<feature type="coiled-coil region" evidence="1">
    <location>
        <begin position="274"/>
        <end position="357"/>
    </location>
</feature>
<evidence type="ECO:0000313" key="6">
    <source>
        <dbReference type="Proteomes" id="UP000518255"/>
    </source>
</evidence>
<evidence type="ECO:0000256" key="3">
    <source>
        <dbReference type="SAM" id="Phobius"/>
    </source>
</evidence>
<dbReference type="RefSeq" id="WP_182581071.1">
    <property type="nucleotide sequence ID" value="NZ_JACIUY010000052.1"/>
</dbReference>
<reference evidence="5 6" key="1">
    <citation type="submission" date="2020-07" db="EMBL/GenBank/DDBJ databases">
        <title>Description of Limosilactobacillus balticus sp. nov., Limosilactobacillus agrestis sp. nov., Limosilactobacillus albertensis sp. nov., Limosilactobacillus rudii sp. nov., Limosilactobacillus fastidiosus sp. nov., five novel Limosilactobacillus species isolated from the vertebrate gastrointestinal tract, and proposal of 6 subspecies of Limosilactobacillus reuteri adapted to the gastrointestinal tract of specific vertebrate hosts.</title>
        <authorList>
            <person name="Li F."/>
            <person name="Cheng C."/>
            <person name="Zheng J."/>
            <person name="Quevedo R.M."/>
            <person name="Li J."/>
            <person name="Roos S."/>
            <person name="Gaenzle M.G."/>
            <person name="Walter J."/>
        </authorList>
    </citation>
    <scope>NUCLEOTIDE SEQUENCE [LARGE SCALE GENOMIC DNA]</scope>
    <source>
        <strain evidence="5 6">WF-MA3-C</strain>
    </source>
</reference>
<dbReference type="Gene3D" id="1.10.287.1490">
    <property type="match status" value="1"/>
</dbReference>